<evidence type="ECO:0000313" key="2">
    <source>
        <dbReference type="Proteomes" id="UP000267029"/>
    </source>
</evidence>
<name>A0A0R3UR43_MESCO</name>
<dbReference type="EMBL" id="UXSR01006201">
    <property type="protein sequence ID" value="VDD84346.1"/>
    <property type="molecule type" value="Genomic_DNA"/>
</dbReference>
<keyword evidence="2" id="KW-1185">Reference proteome</keyword>
<organism evidence="1 2">
    <name type="scientific">Mesocestoides corti</name>
    <name type="common">Flatworm</name>
    <dbReference type="NCBI Taxonomy" id="53468"/>
    <lineage>
        <taxon>Eukaryota</taxon>
        <taxon>Metazoa</taxon>
        <taxon>Spiralia</taxon>
        <taxon>Lophotrochozoa</taxon>
        <taxon>Platyhelminthes</taxon>
        <taxon>Cestoda</taxon>
        <taxon>Eucestoda</taxon>
        <taxon>Cyclophyllidea</taxon>
        <taxon>Mesocestoididae</taxon>
        <taxon>Mesocestoides</taxon>
    </lineage>
</organism>
<dbReference type="AlphaFoldDB" id="A0A0R3UR43"/>
<dbReference type="Proteomes" id="UP000267029">
    <property type="component" value="Unassembled WGS sequence"/>
</dbReference>
<proteinExistence type="predicted"/>
<reference evidence="1 2" key="1">
    <citation type="submission" date="2018-10" db="EMBL/GenBank/DDBJ databases">
        <authorList>
            <consortium name="Pathogen Informatics"/>
        </authorList>
    </citation>
    <scope>NUCLEOTIDE SEQUENCE [LARGE SCALE GENOMIC DNA]</scope>
</reference>
<evidence type="ECO:0000313" key="1">
    <source>
        <dbReference type="EMBL" id="VDD84346.1"/>
    </source>
</evidence>
<accession>A0A0R3UR43</accession>
<gene>
    <name evidence="1" type="ORF">MCOS_LOCUS10349</name>
</gene>
<protein>
    <submittedName>
        <fullName evidence="1">Uncharacterized protein</fullName>
    </submittedName>
</protein>
<sequence>MRIVTVGKIEAGGWNHGLQFVDHCFVSASGESSQHNASSTSEAPILYKHDVRTVYYFKSLNTYSSEMEKLAEEAVAACSPITPNRVSYPQFQGVGFIYTFSTSEQPTYHDLLCTVDGSTYGYADDTCGFGCRDYKQNPIKYPLAQFRVFSHRLSQSTLPYTRPQHLFTSGVLLRSWLDYAHVTIDNTEFIHAEVYSTCTILVAATSRTR</sequence>